<protein>
    <submittedName>
        <fullName evidence="3">Hypp3850 protein</fullName>
    </submittedName>
</protein>
<feature type="transmembrane region" description="Helical" evidence="2">
    <location>
        <begin position="64"/>
        <end position="84"/>
    </location>
</feature>
<feature type="compositionally biased region" description="Polar residues" evidence="1">
    <location>
        <begin position="180"/>
        <end position="189"/>
    </location>
</feature>
<dbReference type="AlphaFoldDB" id="A0A8K0EYW5"/>
<feature type="region of interest" description="Disordered" evidence="1">
    <location>
        <begin position="132"/>
        <end position="195"/>
    </location>
</feature>
<accession>A0A8K0EYW5</accession>
<evidence type="ECO:0000313" key="4">
    <source>
        <dbReference type="Proteomes" id="UP000838412"/>
    </source>
</evidence>
<proteinExistence type="predicted"/>
<keyword evidence="2" id="KW-0812">Transmembrane</keyword>
<reference evidence="3" key="1">
    <citation type="submission" date="2022-01" db="EMBL/GenBank/DDBJ databases">
        <authorList>
            <person name="Braso-Vives M."/>
        </authorList>
    </citation>
    <scope>NUCLEOTIDE SEQUENCE</scope>
</reference>
<feature type="transmembrane region" description="Helical" evidence="2">
    <location>
        <begin position="39"/>
        <end position="58"/>
    </location>
</feature>
<dbReference type="OrthoDB" id="10397560at2759"/>
<keyword evidence="4" id="KW-1185">Reference proteome</keyword>
<feature type="compositionally biased region" description="Low complexity" evidence="1">
    <location>
        <begin position="138"/>
        <end position="154"/>
    </location>
</feature>
<dbReference type="EMBL" id="OV696691">
    <property type="protein sequence ID" value="CAH1268276.1"/>
    <property type="molecule type" value="Genomic_DNA"/>
</dbReference>
<name>A0A8K0EYW5_BRALA</name>
<evidence type="ECO:0000313" key="3">
    <source>
        <dbReference type="EMBL" id="CAH1268276.1"/>
    </source>
</evidence>
<gene>
    <name evidence="3" type="primary">Hypp3850</name>
    <name evidence="3" type="ORF">BLAG_LOCUS21275</name>
</gene>
<feature type="transmembrane region" description="Helical" evidence="2">
    <location>
        <begin position="12"/>
        <end position="32"/>
    </location>
</feature>
<feature type="transmembrane region" description="Helical" evidence="2">
    <location>
        <begin position="96"/>
        <end position="119"/>
    </location>
</feature>
<keyword evidence="2" id="KW-0472">Membrane</keyword>
<organism evidence="3 4">
    <name type="scientific">Branchiostoma lanceolatum</name>
    <name type="common">Common lancelet</name>
    <name type="synonym">Amphioxus lanceolatum</name>
    <dbReference type="NCBI Taxonomy" id="7740"/>
    <lineage>
        <taxon>Eukaryota</taxon>
        <taxon>Metazoa</taxon>
        <taxon>Chordata</taxon>
        <taxon>Cephalochordata</taxon>
        <taxon>Leptocardii</taxon>
        <taxon>Amphioxiformes</taxon>
        <taxon>Branchiostomatidae</taxon>
        <taxon>Branchiostoma</taxon>
    </lineage>
</organism>
<sequence>MELRIMTTKVLAVNLLILGSVAGVCSGVGFLVALDIGSIFSFIAAFTVLIAMVLAYAYEAVCLLHTLVFLGLVIGACNSSLYLSTEKGGCSRSREFTGIYAFNMALTMTNGVLCALLILNVCGCSTKQTEKARPMSRPVTKTKQPPQPKIQQKTGPVPADTTVPDTKKKRTRKSKRPSSFYNWPSTPILSPSPGR</sequence>
<evidence type="ECO:0000256" key="1">
    <source>
        <dbReference type="SAM" id="MobiDB-lite"/>
    </source>
</evidence>
<dbReference type="Proteomes" id="UP000838412">
    <property type="component" value="Chromosome 6"/>
</dbReference>
<keyword evidence="2" id="KW-1133">Transmembrane helix</keyword>
<feature type="compositionally biased region" description="Basic residues" evidence="1">
    <location>
        <begin position="167"/>
        <end position="176"/>
    </location>
</feature>
<evidence type="ECO:0000256" key="2">
    <source>
        <dbReference type="SAM" id="Phobius"/>
    </source>
</evidence>